<keyword evidence="3" id="KW-0805">Transcription regulation</keyword>
<dbReference type="FunFam" id="3.40.50.2300:FF:000001">
    <property type="entry name" value="DNA-binding response regulator PhoB"/>
    <property type="match status" value="1"/>
</dbReference>
<evidence type="ECO:0000256" key="1">
    <source>
        <dbReference type="ARBA" id="ARBA00022553"/>
    </source>
</evidence>
<keyword evidence="4 7" id="KW-0238">DNA-binding</keyword>
<dbReference type="GO" id="GO:0032993">
    <property type="term" value="C:protein-DNA complex"/>
    <property type="evidence" value="ECO:0007669"/>
    <property type="project" value="TreeGrafter"/>
</dbReference>
<dbReference type="NCBIfam" id="TIGR01387">
    <property type="entry name" value="cztR_silR_copR"/>
    <property type="match status" value="1"/>
</dbReference>
<feature type="modified residue" description="4-aspartylphosphate" evidence="6">
    <location>
        <position position="51"/>
    </location>
</feature>
<dbReference type="AlphaFoldDB" id="A0A286TWQ8"/>
<dbReference type="InterPro" id="IPR001867">
    <property type="entry name" value="OmpR/PhoB-type_DNA-bd"/>
</dbReference>
<dbReference type="Gene3D" id="3.40.50.2300">
    <property type="match status" value="1"/>
</dbReference>
<comment type="caution">
    <text evidence="10">The sequence shown here is derived from an EMBL/GenBank/DDBJ whole genome shotgun (WGS) entry which is preliminary data.</text>
</comment>
<evidence type="ECO:0000256" key="2">
    <source>
        <dbReference type="ARBA" id="ARBA00023012"/>
    </source>
</evidence>
<dbReference type="OrthoDB" id="272875at2"/>
<dbReference type="PANTHER" id="PTHR48111:SF22">
    <property type="entry name" value="REGULATOR OF RPOS"/>
    <property type="match status" value="1"/>
</dbReference>
<evidence type="ECO:0000259" key="8">
    <source>
        <dbReference type="PROSITE" id="PS50110"/>
    </source>
</evidence>
<dbReference type="CDD" id="cd00383">
    <property type="entry name" value="trans_reg_C"/>
    <property type="match status" value="1"/>
</dbReference>
<feature type="domain" description="Response regulatory" evidence="8">
    <location>
        <begin position="2"/>
        <end position="116"/>
    </location>
</feature>
<dbReference type="EMBL" id="BAOS01000010">
    <property type="protein sequence ID" value="GAX60271.1"/>
    <property type="molecule type" value="Genomic_DNA"/>
</dbReference>
<dbReference type="Proteomes" id="UP000218542">
    <property type="component" value="Unassembled WGS sequence"/>
</dbReference>
<dbReference type="CDD" id="cd19935">
    <property type="entry name" value="REC_OmpR_CusR-like"/>
    <property type="match status" value="1"/>
</dbReference>
<evidence type="ECO:0000259" key="9">
    <source>
        <dbReference type="PROSITE" id="PS51755"/>
    </source>
</evidence>
<dbReference type="InterPro" id="IPR001789">
    <property type="entry name" value="Sig_transdc_resp-reg_receiver"/>
</dbReference>
<evidence type="ECO:0000256" key="6">
    <source>
        <dbReference type="PROSITE-ProRule" id="PRU00169"/>
    </source>
</evidence>
<dbReference type="InterPro" id="IPR039420">
    <property type="entry name" value="WalR-like"/>
</dbReference>
<reference evidence="11" key="1">
    <citation type="journal article" date="2017" name="Environ. Microbiol. Rep.">
        <title>Genetic Diversity of Marine Anaerobic Ammonium-Oxidizing Bacteria as Revealed by Genomic and Proteomic Analyses of 'Candidatus Scalindua japonica'.</title>
        <authorList>
            <person name="Oshiki M."/>
            <person name="Mizuto K."/>
            <person name="Kimura Z."/>
            <person name="Kindaichi T."/>
            <person name="Satoh H."/>
            <person name="Okabe S."/>
        </authorList>
    </citation>
    <scope>NUCLEOTIDE SEQUENCE [LARGE SCALE GENOMIC DNA]</scope>
    <source>
        <strain evidence="11">husup-a2</strain>
    </source>
</reference>
<dbReference type="SMART" id="SM00448">
    <property type="entry name" value="REC"/>
    <property type="match status" value="1"/>
</dbReference>
<feature type="domain" description="OmpR/PhoB-type" evidence="9">
    <location>
        <begin position="124"/>
        <end position="222"/>
    </location>
</feature>
<dbReference type="SMART" id="SM00862">
    <property type="entry name" value="Trans_reg_C"/>
    <property type="match status" value="1"/>
</dbReference>
<dbReference type="Pfam" id="PF00072">
    <property type="entry name" value="Response_reg"/>
    <property type="match status" value="1"/>
</dbReference>
<keyword evidence="1 6" id="KW-0597">Phosphoprotein</keyword>
<gene>
    <name evidence="10" type="ORF">SCALIN_C10_0031</name>
</gene>
<accession>A0A286TWQ8</accession>
<dbReference type="FunFam" id="1.10.10.10:FF:000005">
    <property type="entry name" value="Two-component system response regulator"/>
    <property type="match status" value="1"/>
</dbReference>
<dbReference type="InterPro" id="IPR006291">
    <property type="entry name" value="CusR-like"/>
</dbReference>
<dbReference type="RefSeq" id="WP_096893559.1">
    <property type="nucleotide sequence ID" value="NZ_BAOS01000010.1"/>
</dbReference>
<dbReference type="Gene3D" id="6.10.250.690">
    <property type="match status" value="1"/>
</dbReference>
<keyword evidence="11" id="KW-1185">Reference proteome</keyword>
<dbReference type="Gene3D" id="1.10.10.10">
    <property type="entry name" value="Winged helix-like DNA-binding domain superfamily/Winged helix DNA-binding domain"/>
    <property type="match status" value="1"/>
</dbReference>
<proteinExistence type="predicted"/>
<dbReference type="Pfam" id="PF00486">
    <property type="entry name" value="Trans_reg_C"/>
    <property type="match status" value="1"/>
</dbReference>
<dbReference type="PROSITE" id="PS50110">
    <property type="entry name" value="RESPONSE_REGULATORY"/>
    <property type="match status" value="1"/>
</dbReference>
<sequence length="224" mass="25412">MRILIVEDEEKMARYLKKGLEESSYVVDIALNGTDGLHLATHEVYDLLILDIMLPEHDGKTILKEVRSAGIITPVIFLTAKDSIADRVEGLNIGADDYIVKPFSFHELLARVRVCLRRGSHKTSSELTVGDLTLDPLTRKVFRGKKKIEMSPIEFSLLEYLMQHAGQVVTRTMISEHVWDSNFESFSNVVDVHIAKLRSKIDKHFDINLIHTQRGAGYVIEEPD</sequence>
<dbReference type="GO" id="GO:0000156">
    <property type="term" value="F:phosphorelay response regulator activity"/>
    <property type="evidence" value="ECO:0007669"/>
    <property type="project" value="TreeGrafter"/>
</dbReference>
<keyword evidence="5" id="KW-0804">Transcription</keyword>
<dbReference type="GO" id="GO:0005829">
    <property type="term" value="C:cytosol"/>
    <property type="evidence" value="ECO:0007669"/>
    <property type="project" value="TreeGrafter"/>
</dbReference>
<feature type="DNA-binding region" description="OmpR/PhoB-type" evidence="7">
    <location>
        <begin position="124"/>
        <end position="222"/>
    </location>
</feature>
<dbReference type="PANTHER" id="PTHR48111">
    <property type="entry name" value="REGULATOR OF RPOS"/>
    <property type="match status" value="1"/>
</dbReference>
<evidence type="ECO:0000313" key="11">
    <source>
        <dbReference type="Proteomes" id="UP000218542"/>
    </source>
</evidence>
<dbReference type="GO" id="GO:0006355">
    <property type="term" value="P:regulation of DNA-templated transcription"/>
    <property type="evidence" value="ECO:0007669"/>
    <property type="project" value="InterPro"/>
</dbReference>
<evidence type="ECO:0000256" key="3">
    <source>
        <dbReference type="ARBA" id="ARBA00023015"/>
    </source>
</evidence>
<dbReference type="PROSITE" id="PS51755">
    <property type="entry name" value="OMPR_PHOB"/>
    <property type="match status" value="1"/>
</dbReference>
<organism evidence="10 11">
    <name type="scientific">Candidatus Scalindua japonica</name>
    <dbReference type="NCBI Taxonomy" id="1284222"/>
    <lineage>
        <taxon>Bacteria</taxon>
        <taxon>Pseudomonadati</taxon>
        <taxon>Planctomycetota</taxon>
        <taxon>Candidatus Brocadiia</taxon>
        <taxon>Candidatus Brocadiales</taxon>
        <taxon>Candidatus Scalinduaceae</taxon>
        <taxon>Candidatus Scalindua</taxon>
    </lineage>
</organism>
<dbReference type="InterPro" id="IPR011006">
    <property type="entry name" value="CheY-like_superfamily"/>
</dbReference>
<dbReference type="SUPFAM" id="SSF52172">
    <property type="entry name" value="CheY-like"/>
    <property type="match status" value="1"/>
</dbReference>
<dbReference type="GO" id="GO:0000976">
    <property type="term" value="F:transcription cis-regulatory region binding"/>
    <property type="evidence" value="ECO:0007669"/>
    <property type="project" value="TreeGrafter"/>
</dbReference>
<evidence type="ECO:0000256" key="5">
    <source>
        <dbReference type="ARBA" id="ARBA00023163"/>
    </source>
</evidence>
<name>A0A286TWQ8_9BACT</name>
<dbReference type="InterPro" id="IPR036388">
    <property type="entry name" value="WH-like_DNA-bd_sf"/>
</dbReference>
<evidence type="ECO:0000313" key="10">
    <source>
        <dbReference type="EMBL" id="GAX60271.1"/>
    </source>
</evidence>
<protein>
    <submittedName>
        <fullName evidence="10">Response regulator</fullName>
    </submittedName>
</protein>
<evidence type="ECO:0000256" key="7">
    <source>
        <dbReference type="PROSITE-ProRule" id="PRU01091"/>
    </source>
</evidence>
<keyword evidence="2" id="KW-0902">Two-component regulatory system</keyword>
<evidence type="ECO:0000256" key="4">
    <source>
        <dbReference type="ARBA" id="ARBA00023125"/>
    </source>
</evidence>